<feature type="domain" description="Fe/B12 periplasmic-binding" evidence="4">
    <location>
        <begin position="67"/>
        <end position="343"/>
    </location>
</feature>
<dbReference type="EMBL" id="CP065959">
    <property type="protein sequence ID" value="QQC87500.1"/>
    <property type="molecule type" value="Genomic_DNA"/>
</dbReference>
<dbReference type="PANTHER" id="PTHR30535:SF7">
    <property type="entry name" value="IRON(III) DICITRATE-BINDING PROTEIN"/>
    <property type="match status" value="1"/>
</dbReference>
<dbReference type="AlphaFoldDB" id="A0A7T4TW45"/>
<protein>
    <submittedName>
        <fullName evidence="5">ABC transporter substrate-binding protein</fullName>
    </submittedName>
</protein>
<dbReference type="PROSITE" id="PS50983">
    <property type="entry name" value="FE_B12_PBP"/>
    <property type="match status" value="1"/>
</dbReference>
<reference evidence="5 6" key="1">
    <citation type="submission" date="2020-12" db="EMBL/GenBank/DDBJ databases">
        <title>Identification and biosynthesis of polyene macrolides produced by Streptomyces alfalfae Men-myco-93-63.</title>
        <authorList>
            <person name="Liu D."/>
            <person name="Li Y."/>
            <person name="Liu L."/>
            <person name="Han X."/>
            <person name="Shen F."/>
        </authorList>
    </citation>
    <scope>NUCLEOTIDE SEQUENCE [LARGE SCALE GENOMIC DNA]</scope>
    <source>
        <strain evidence="5 6">Men-myco-93-63</strain>
    </source>
</reference>
<sequence length="343" mass="34445">MRPRPAVAVLAAAILVLLGGLSGCASSSSTSSASASDRPGEAGGGSTGDGASAACPATADLTEAPKRVVTLDAGAAAFLIALGLGDRIVGTAAPEFKDDFSGAMRKKLDALPVLSDKVANKESVIAARPDLVTGISRYELGAFDGTPTEKQLKENGIAAMVACDTAEGLSTNIDATYRYITRLAEVFRVQAKGKALIADMKREVTALTASARKGADAVPVLSLSAAPAGGTGINTSGGSSHANGVITLAGGRNVAASTLGDFATLSAEEATRSNPKVILAVTGFSRQSGRQLVDAIKSSPLLADTDAVKDGRVVAIPQSILLSPSVLGVRAVRTVAEAVEDAS</sequence>
<dbReference type="PROSITE" id="PS51257">
    <property type="entry name" value="PROKAR_LIPOPROTEIN"/>
    <property type="match status" value="1"/>
</dbReference>
<organism evidence="5 6">
    <name type="scientific">Streptomyces alfalfae</name>
    <dbReference type="NCBI Taxonomy" id="1642299"/>
    <lineage>
        <taxon>Bacteria</taxon>
        <taxon>Bacillati</taxon>
        <taxon>Actinomycetota</taxon>
        <taxon>Actinomycetes</taxon>
        <taxon>Kitasatosporales</taxon>
        <taxon>Streptomycetaceae</taxon>
        <taxon>Streptomyces</taxon>
    </lineage>
</organism>
<feature type="region of interest" description="Disordered" evidence="2">
    <location>
        <begin position="29"/>
        <end position="54"/>
    </location>
</feature>
<dbReference type="Pfam" id="PF01497">
    <property type="entry name" value="Peripla_BP_2"/>
    <property type="match status" value="1"/>
</dbReference>
<dbReference type="Proteomes" id="UP000596130">
    <property type="component" value="Chromosome"/>
</dbReference>
<comment type="similarity">
    <text evidence="1">Belongs to the bacterial solute-binding protein 8 family.</text>
</comment>
<evidence type="ECO:0000313" key="5">
    <source>
        <dbReference type="EMBL" id="QQC87500.1"/>
    </source>
</evidence>
<dbReference type="InterPro" id="IPR002491">
    <property type="entry name" value="ABC_transptr_periplasmic_BD"/>
</dbReference>
<evidence type="ECO:0000256" key="2">
    <source>
        <dbReference type="SAM" id="MobiDB-lite"/>
    </source>
</evidence>
<feature type="signal peptide" evidence="3">
    <location>
        <begin position="1"/>
        <end position="27"/>
    </location>
</feature>
<dbReference type="SUPFAM" id="SSF53807">
    <property type="entry name" value="Helical backbone' metal receptor"/>
    <property type="match status" value="1"/>
</dbReference>
<dbReference type="RefSeq" id="WP_198501673.1">
    <property type="nucleotide sequence ID" value="NZ_CP065959.1"/>
</dbReference>
<proteinExistence type="inferred from homology"/>
<keyword evidence="3" id="KW-0732">Signal</keyword>
<evidence type="ECO:0000256" key="1">
    <source>
        <dbReference type="ARBA" id="ARBA00008814"/>
    </source>
</evidence>
<feature type="chain" id="PRO_5038427379" evidence="3">
    <location>
        <begin position="28"/>
        <end position="343"/>
    </location>
</feature>
<dbReference type="Gene3D" id="3.40.50.1980">
    <property type="entry name" value="Nitrogenase molybdenum iron protein domain"/>
    <property type="match status" value="2"/>
</dbReference>
<gene>
    <name evidence="5" type="ORF">I8755_03070</name>
</gene>
<dbReference type="PANTHER" id="PTHR30535">
    <property type="entry name" value="VITAMIN B12-BINDING PROTEIN"/>
    <property type="match status" value="1"/>
</dbReference>
<accession>A0A7T4TW45</accession>
<evidence type="ECO:0000259" key="4">
    <source>
        <dbReference type="PROSITE" id="PS50983"/>
    </source>
</evidence>
<dbReference type="InterPro" id="IPR050902">
    <property type="entry name" value="ABC_Transporter_SBP"/>
</dbReference>
<evidence type="ECO:0000313" key="6">
    <source>
        <dbReference type="Proteomes" id="UP000596130"/>
    </source>
</evidence>
<name>A0A7T4TW45_9ACTN</name>
<evidence type="ECO:0000256" key="3">
    <source>
        <dbReference type="SAM" id="SignalP"/>
    </source>
</evidence>